<feature type="non-terminal residue" evidence="1">
    <location>
        <position position="1"/>
    </location>
</feature>
<feature type="non-terminal residue" evidence="1">
    <location>
        <position position="169"/>
    </location>
</feature>
<organism evidence="1 2">
    <name type="scientific">Perkinsus olseni</name>
    <name type="common">Perkinsus atlanticus</name>
    <dbReference type="NCBI Taxonomy" id="32597"/>
    <lineage>
        <taxon>Eukaryota</taxon>
        <taxon>Sar</taxon>
        <taxon>Alveolata</taxon>
        <taxon>Perkinsozoa</taxon>
        <taxon>Perkinsea</taxon>
        <taxon>Perkinsida</taxon>
        <taxon>Perkinsidae</taxon>
        <taxon>Perkinsus</taxon>
    </lineage>
</organism>
<reference evidence="1 2" key="1">
    <citation type="submission" date="2020-04" db="EMBL/GenBank/DDBJ databases">
        <title>Perkinsus olseni comparative genomics.</title>
        <authorList>
            <person name="Bogema D.R."/>
        </authorList>
    </citation>
    <scope>NUCLEOTIDE SEQUENCE [LARGE SCALE GENOMIC DNA]</scope>
    <source>
        <strain evidence="1">ATCC PRA-205</strain>
    </source>
</reference>
<dbReference type="AlphaFoldDB" id="A0A7J6SX37"/>
<dbReference type="Proteomes" id="UP000574390">
    <property type="component" value="Unassembled WGS sequence"/>
</dbReference>
<dbReference type="EMBL" id="JABANM010011667">
    <property type="protein sequence ID" value="KAF4737307.1"/>
    <property type="molecule type" value="Genomic_DNA"/>
</dbReference>
<sequence length="169" mass="18305">EFHSSINRPPFKAPAAYGREFGPLLVDTAVAEGLGHGGIALRKMAALRGAQPWRPGSYSGADFFSLFDREALQELEDDFRTTAVANAKILKSRNNSEFTTTDRPPDGPAGVTVVQFLALCLVRLGLDTPEGRARAGPALAALLEMVVSFFRLCDRQASGYTTWTDCVAR</sequence>
<gene>
    <name evidence="1" type="ORF">FOZ62_008132</name>
</gene>
<evidence type="ECO:0000313" key="1">
    <source>
        <dbReference type="EMBL" id="KAF4737307.1"/>
    </source>
</evidence>
<evidence type="ECO:0000313" key="2">
    <source>
        <dbReference type="Proteomes" id="UP000574390"/>
    </source>
</evidence>
<accession>A0A7J6SX37</accession>
<comment type="caution">
    <text evidence="1">The sequence shown here is derived from an EMBL/GenBank/DDBJ whole genome shotgun (WGS) entry which is preliminary data.</text>
</comment>
<name>A0A7J6SX37_PEROL</name>
<proteinExistence type="predicted"/>
<protein>
    <submittedName>
        <fullName evidence="1">Uncharacterized protein</fullName>
    </submittedName>
</protein>